<dbReference type="EMBL" id="AMZH03027887">
    <property type="protein sequence ID" value="RRT33955.1"/>
    <property type="molecule type" value="Genomic_DNA"/>
</dbReference>
<accession>A0A426X397</accession>
<protein>
    <submittedName>
        <fullName evidence="1">Uncharacterized protein</fullName>
    </submittedName>
</protein>
<dbReference type="AlphaFoldDB" id="A0A426X397"/>
<name>A0A426X397_ENSVE</name>
<sequence length="105" mass="11792">MRYGWFNRHLGNLPTESYWLSPEFYDPTSTNPVASGILAISSLVFFWRSPFMFPMSFPIPSVNLLANSRRDPTASSEPDLMPKLDLGPLSGCNSIDPVIVRPVRC</sequence>
<organism evidence="1 2">
    <name type="scientific">Ensete ventricosum</name>
    <name type="common">Abyssinian banana</name>
    <name type="synonym">Musa ensete</name>
    <dbReference type="NCBI Taxonomy" id="4639"/>
    <lineage>
        <taxon>Eukaryota</taxon>
        <taxon>Viridiplantae</taxon>
        <taxon>Streptophyta</taxon>
        <taxon>Embryophyta</taxon>
        <taxon>Tracheophyta</taxon>
        <taxon>Spermatophyta</taxon>
        <taxon>Magnoliopsida</taxon>
        <taxon>Liliopsida</taxon>
        <taxon>Zingiberales</taxon>
        <taxon>Musaceae</taxon>
        <taxon>Ensete</taxon>
    </lineage>
</organism>
<dbReference type="Proteomes" id="UP000287651">
    <property type="component" value="Unassembled WGS sequence"/>
</dbReference>
<gene>
    <name evidence="1" type="ORF">B296_00049632</name>
</gene>
<evidence type="ECO:0000313" key="2">
    <source>
        <dbReference type="Proteomes" id="UP000287651"/>
    </source>
</evidence>
<comment type="caution">
    <text evidence="1">The sequence shown here is derived from an EMBL/GenBank/DDBJ whole genome shotgun (WGS) entry which is preliminary data.</text>
</comment>
<proteinExistence type="predicted"/>
<reference evidence="1 2" key="1">
    <citation type="journal article" date="2014" name="Agronomy (Basel)">
        <title>A Draft Genome Sequence for Ensete ventricosum, the Drought-Tolerant Tree Against Hunger.</title>
        <authorList>
            <person name="Harrison J."/>
            <person name="Moore K.A."/>
            <person name="Paszkiewicz K."/>
            <person name="Jones T."/>
            <person name="Grant M."/>
            <person name="Ambacheew D."/>
            <person name="Muzemil S."/>
            <person name="Studholme D.J."/>
        </authorList>
    </citation>
    <scope>NUCLEOTIDE SEQUENCE [LARGE SCALE GENOMIC DNA]</scope>
</reference>
<evidence type="ECO:0000313" key="1">
    <source>
        <dbReference type="EMBL" id="RRT33955.1"/>
    </source>
</evidence>